<evidence type="ECO:0000313" key="3">
    <source>
        <dbReference type="Proteomes" id="UP000191672"/>
    </source>
</evidence>
<accession>A0A1V6QLE6</accession>
<dbReference type="AlphaFoldDB" id="A0A1V6QLE6"/>
<evidence type="ECO:0000256" key="1">
    <source>
        <dbReference type="SAM" id="SignalP"/>
    </source>
</evidence>
<proteinExistence type="predicted"/>
<evidence type="ECO:0000313" key="2">
    <source>
        <dbReference type="EMBL" id="OQD90015.1"/>
    </source>
</evidence>
<reference evidence="3" key="1">
    <citation type="journal article" date="2017" name="Nat. Microbiol.">
        <title>Global analysis of biosynthetic gene clusters reveals vast potential of secondary metabolite production in Penicillium species.</title>
        <authorList>
            <person name="Nielsen J.C."/>
            <person name="Grijseels S."/>
            <person name="Prigent S."/>
            <person name="Ji B."/>
            <person name="Dainat J."/>
            <person name="Nielsen K.F."/>
            <person name="Frisvad J.C."/>
            <person name="Workman M."/>
            <person name="Nielsen J."/>
        </authorList>
    </citation>
    <scope>NUCLEOTIDE SEQUENCE [LARGE SCALE GENOMIC DNA]</scope>
    <source>
        <strain evidence="3">IBT 31811</strain>
    </source>
</reference>
<dbReference type="Pfam" id="PF10906">
    <property type="entry name" value="Mrx7"/>
    <property type="match status" value="1"/>
</dbReference>
<keyword evidence="1" id="KW-0732">Signal</keyword>
<name>A0A1V6QLE6_9EURO</name>
<organism evidence="2 3">
    <name type="scientific">Penicillium antarcticum</name>
    <dbReference type="NCBI Taxonomy" id="416450"/>
    <lineage>
        <taxon>Eukaryota</taxon>
        <taxon>Fungi</taxon>
        <taxon>Dikarya</taxon>
        <taxon>Ascomycota</taxon>
        <taxon>Pezizomycotina</taxon>
        <taxon>Eurotiomycetes</taxon>
        <taxon>Eurotiomycetidae</taxon>
        <taxon>Eurotiales</taxon>
        <taxon>Aspergillaceae</taxon>
        <taxon>Penicillium</taxon>
    </lineage>
</organism>
<feature type="signal peptide" evidence="1">
    <location>
        <begin position="1"/>
        <end position="16"/>
    </location>
</feature>
<dbReference type="Proteomes" id="UP000191672">
    <property type="component" value="Unassembled WGS sequence"/>
</dbReference>
<sequence length="79" mass="9344">MAWSTLLFRGLEVWLTARLLRSPIFHRMVGRIHEKVQHVRHGAPQETRLENEGSGLKQFFNYFKEELKDQAKGNPRNKL</sequence>
<keyword evidence="3" id="KW-1185">Reference proteome</keyword>
<dbReference type="OrthoDB" id="4138121at2759"/>
<feature type="chain" id="PRO_5013320117" evidence="1">
    <location>
        <begin position="17"/>
        <end position="79"/>
    </location>
</feature>
<protein>
    <submittedName>
        <fullName evidence="2">Uncharacterized protein</fullName>
    </submittedName>
</protein>
<gene>
    <name evidence="2" type="ORF">PENANT_c002G08104</name>
</gene>
<comment type="caution">
    <text evidence="2">The sequence shown here is derived from an EMBL/GenBank/DDBJ whole genome shotgun (WGS) entry which is preliminary data.</text>
</comment>
<dbReference type="EMBL" id="MDYN01000002">
    <property type="protein sequence ID" value="OQD90015.1"/>
    <property type="molecule type" value="Genomic_DNA"/>
</dbReference>
<dbReference type="InterPro" id="IPR020301">
    <property type="entry name" value="Mrx7"/>
</dbReference>